<comment type="caution">
    <text evidence="1">The sequence shown here is derived from an EMBL/GenBank/DDBJ whole genome shotgun (WGS) entry which is preliminary data.</text>
</comment>
<gene>
    <name evidence="1" type="ORF">PGH07_10965</name>
</gene>
<dbReference type="EMBL" id="JAQIBD010000005">
    <property type="protein sequence ID" value="MDM5272693.1"/>
    <property type="molecule type" value="Genomic_DNA"/>
</dbReference>
<name>A0ABT7R0X0_9BACT</name>
<sequence length="207" mass="23105">MSRLELTSQVVISSQIEETIKALEALQSNERIIKIVKEDNFLVEDAALAIEKAYLASEETTVIILAARIFSPIVQNKLLKVIEEPPPNKEFILITPSKATILATIRSRLPIQVLSDAAANEELGLDISQLSLETVYTFVQEHKRTAAAEMKRIVEEISKEAMHSGKFNLDEKTLNLFSNAFMALDMGSPPTFVLNTLLLKLLAKKKR</sequence>
<evidence type="ECO:0000313" key="1">
    <source>
        <dbReference type="EMBL" id="MDM5272693.1"/>
    </source>
</evidence>
<dbReference type="Pfam" id="PF13177">
    <property type="entry name" value="DNA_pol3_delta2"/>
    <property type="match status" value="1"/>
</dbReference>
<accession>A0ABT7R0X0</accession>
<reference evidence="1" key="1">
    <citation type="submission" date="2023-01" db="EMBL/GenBank/DDBJ databases">
        <title>Sulfurovum sp. zt1-1 genome assembly.</title>
        <authorList>
            <person name="Wang J."/>
        </authorList>
    </citation>
    <scope>NUCLEOTIDE SEQUENCE</scope>
    <source>
        <strain evidence="1">Zt1-1</strain>
    </source>
</reference>
<dbReference type="SUPFAM" id="SSF52540">
    <property type="entry name" value="P-loop containing nucleoside triphosphate hydrolases"/>
    <property type="match status" value="1"/>
</dbReference>
<dbReference type="RefSeq" id="WP_289414535.1">
    <property type="nucleotide sequence ID" value="NZ_JAQIBD010000005.1"/>
</dbReference>
<dbReference type="Gene3D" id="3.40.50.300">
    <property type="entry name" value="P-loop containing nucleotide triphosphate hydrolases"/>
    <property type="match status" value="1"/>
</dbReference>
<proteinExistence type="predicted"/>
<keyword evidence="2" id="KW-1185">Reference proteome</keyword>
<evidence type="ECO:0000313" key="2">
    <source>
        <dbReference type="Proteomes" id="UP001169069"/>
    </source>
</evidence>
<dbReference type="NCBIfam" id="NF006296">
    <property type="entry name" value="PRK08485.1"/>
    <property type="match status" value="1"/>
</dbReference>
<dbReference type="InterPro" id="IPR027417">
    <property type="entry name" value="P-loop_NTPase"/>
</dbReference>
<protein>
    <submittedName>
        <fullName evidence="1">DNA polymerase III subunit delta</fullName>
    </submittedName>
</protein>
<dbReference type="Proteomes" id="UP001169069">
    <property type="component" value="Unassembled WGS sequence"/>
</dbReference>
<organism evidence="1 2">
    <name type="scientific">Sulfurovum zhangzhouensis</name>
    <dbReference type="NCBI Taxonomy" id="3019067"/>
    <lineage>
        <taxon>Bacteria</taxon>
        <taxon>Pseudomonadati</taxon>
        <taxon>Campylobacterota</taxon>
        <taxon>Epsilonproteobacteria</taxon>
        <taxon>Campylobacterales</taxon>
        <taxon>Sulfurovaceae</taxon>
        <taxon>Sulfurovum</taxon>
    </lineage>
</organism>